<evidence type="ECO:0000256" key="7">
    <source>
        <dbReference type="ARBA" id="ARBA00023295"/>
    </source>
</evidence>
<comment type="similarity">
    <text evidence="2">Belongs to the glycosyl hydrolase 9 (cellulase E) family.</text>
</comment>
<evidence type="ECO:0000313" key="11">
    <source>
        <dbReference type="EMBL" id="KAL3522253.1"/>
    </source>
</evidence>
<dbReference type="Pfam" id="PF00759">
    <property type="entry name" value="Glyco_hydro_9"/>
    <property type="match status" value="1"/>
</dbReference>
<evidence type="ECO:0000256" key="2">
    <source>
        <dbReference type="ARBA" id="ARBA00007072"/>
    </source>
</evidence>
<name>A0ABD2ZSK2_9GENT</name>
<organism evidence="11 12">
    <name type="scientific">Cinchona calisaya</name>
    <dbReference type="NCBI Taxonomy" id="153742"/>
    <lineage>
        <taxon>Eukaryota</taxon>
        <taxon>Viridiplantae</taxon>
        <taxon>Streptophyta</taxon>
        <taxon>Embryophyta</taxon>
        <taxon>Tracheophyta</taxon>
        <taxon>Spermatophyta</taxon>
        <taxon>Magnoliopsida</taxon>
        <taxon>eudicotyledons</taxon>
        <taxon>Gunneridae</taxon>
        <taxon>Pentapetalae</taxon>
        <taxon>asterids</taxon>
        <taxon>lamiids</taxon>
        <taxon>Gentianales</taxon>
        <taxon>Rubiaceae</taxon>
        <taxon>Cinchonoideae</taxon>
        <taxon>Cinchoneae</taxon>
        <taxon>Cinchona</taxon>
    </lineage>
</organism>
<evidence type="ECO:0000256" key="8">
    <source>
        <dbReference type="ARBA" id="ARBA00023326"/>
    </source>
</evidence>
<dbReference type="Proteomes" id="UP001630127">
    <property type="component" value="Unassembled WGS sequence"/>
</dbReference>
<evidence type="ECO:0000313" key="12">
    <source>
        <dbReference type="Proteomes" id="UP001630127"/>
    </source>
</evidence>
<comment type="catalytic activity">
    <reaction evidence="1">
        <text>Endohydrolysis of (1-&gt;4)-beta-D-glucosidic linkages in cellulose, lichenin and cereal beta-D-glucans.</text>
        <dbReference type="EC" id="3.2.1.4"/>
    </reaction>
</comment>
<evidence type="ECO:0000256" key="1">
    <source>
        <dbReference type="ARBA" id="ARBA00000966"/>
    </source>
</evidence>
<protein>
    <recommendedName>
        <fullName evidence="3">cellulase</fullName>
        <ecNumber evidence="3">3.2.1.4</ecNumber>
    </recommendedName>
</protein>
<proteinExistence type="inferred from homology"/>
<feature type="domain" description="Glycoside hydrolase family 9" evidence="10">
    <location>
        <begin position="47"/>
        <end position="111"/>
    </location>
</feature>
<feature type="compositionally biased region" description="Basic and acidic residues" evidence="9">
    <location>
        <begin position="9"/>
        <end position="19"/>
    </location>
</feature>
<evidence type="ECO:0000256" key="3">
    <source>
        <dbReference type="ARBA" id="ARBA00012601"/>
    </source>
</evidence>
<keyword evidence="7" id="KW-0326">Glycosidase</keyword>
<dbReference type="AlphaFoldDB" id="A0ABD2ZSK2"/>
<evidence type="ECO:0000256" key="9">
    <source>
        <dbReference type="SAM" id="MobiDB-lite"/>
    </source>
</evidence>
<keyword evidence="6" id="KW-0119">Carbohydrate metabolism</keyword>
<keyword evidence="4" id="KW-0378">Hydrolase</keyword>
<dbReference type="SUPFAM" id="SSF48208">
    <property type="entry name" value="Six-hairpin glycosidases"/>
    <property type="match status" value="1"/>
</dbReference>
<keyword evidence="8" id="KW-0624">Polysaccharide degradation</keyword>
<dbReference type="EC" id="3.2.1.4" evidence="3"/>
<comment type="caution">
    <text evidence="11">The sequence shown here is derived from an EMBL/GenBank/DDBJ whole genome shotgun (WGS) entry which is preliminary data.</text>
</comment>
<dbReference type="Gene3D" id="1.50.10.10">
    <property type="match status" value="1"/>
</dbReference>
<dbReference type="InterPro" id="IPR008928">
    <property type="entry name" value="6-hairpin_glycosidase_sf"/>
</dbReference>
<sequence>MTGSNCNKEMNKQIHEDRNGQTLKPLPSITINSCEEERKKDGEKSTFGTTMEVEGELQNAKEAIRWATDYLLKATAQPGTVYVQVGNANRDHACWERPEDMDTPRSVFKQQIESKEEIGAQYQIVIGAIVNKTKSRSGLYMMGKDRNDNLLKVWAEGMEHANEVAQLEAEIISASLIQASLSGWNEVERTKIEKTVALLYVHPKQTNAPQPPSLVIV</sequence>
<evidence type="ECO:0000256" key="6">
    <source>
        <dbReference type="ARBA" id="ARBA00023277"/>
    </source>
</evidence>
<dbReference type="EMBL" id="JBJUIK010000007">
    <property type="protein sequence ID" value="KAL3522253.1"/>
    <property type="molecule type" value="Genomic_DNA"/>
</dbReference>
<keyword evidence="12" id="KW-1185">Reference proteome</keyword>
<dbReference type="InterPro" id="IPR012341">
    <property type="entry name" value="6hp_glycosidase-like_sf"/>
</dbReference>
<evidence type="ECO:0000256" key="4">
    <source>
        <dbReference type="ARBA" id="ARBA00022801"/>
    </source>
</evidence>
<keyword evidence="5" id="KW-0136">Cellulose degradation</keyword>
<dbReference type="InterPro" id="IPR001701">
    <property type="entry name" value="Glyco_hydro_9"/>
</dbReference>
<feature type="region of interest" description="Disordered" evidence="9">
    <location>
        <begin position="1"/>
        <end position="28"/>
    </location>
</feature>
<dbReference type="PANTHER" id="PTHR22298">
    <property type="entry name" value="ENDO-1,4-BETA-GLUCANASE"/>
    <property type="match status" value="1"/>
</dbReference>
<accession>A0ABD2ZSK2</accession>
<dbReference type="GO" id="GO:0030245">
    <property type="term" value="P:cellulose catabolic process"/>
    <property type="evidence" value="ECO:0007669"/>
    <property type="project" value="UniProtKB-KW"/>
</dbReference>
<dbReference type="GO" id="GO:0008810">
    <property type="term" value="F:cellulase activity"/>
    <property type="evidence" value="ECO:0007669"/>
    <property type="project" value="UniProtKB-EC"/>
</dbReference>
<evidence type="ECO:0000256" key="5">
    <source>
        <dbReference type="ARBA" id="ARBA00023001"/>
    </source>
</evidence>
<evidence type="ECO:0000259" key="10">
    <source>
        <dbReference type="Pfam" id="PF00759"/>
    </source>
</evidence>
<gene>
    <name evidence="11" type="ORF">ACH5RR_015087</name>
</gene>
<reference evidence="11 12" key="1">
    <citation type="submission" date="2024-11" db="EMBL/GenBank/DDBJ databases">
        <title>A near-complete genome assembly of Cinchona calisaya.</title>
        <authorList>
            <person name="Lian D.C."/>
            <person name="Zhao X.W."/>
            <person name="Wei L."/>
        </authorList>
    </citation>
    <scope>NUCLEOTIDE SEQUENCE [LARGE SCALE GENOMIC DNA]</scope>
    <source>
        <tissue evidence="11">Nenye</tissue>
    </source>
</reference>